<dbReference type="Proteomes" id="UP000664169">
    <property type="component" value="Unassembled WGS sequence"/>
</dbReference>
<evidence type="ECO:0000313" key="1">
    <source>
        <dbReference type="EMBL" id="CAF9928773.1"/>
    </source>
</evidence>
<keyword evidence="2" id="KW-1185">Reference proteome</keyword>
<dbReference type="InterPro" id="IPR010296">
    <property type="entry name" value="DUF899_thioredox"/>
</dbReference>
<dbReference type="AlphaFoldDB" id="A0A8H3FQ58"/>
<reference evidence="1" key="1">
    <citation type="submission" date="2021-03" db="EMBL/GenBank/DDBJ databases">
        <authorList>
            <person name="Tagirdzhanova G."/>
        </authorList>
    </citation>
    <scope>NUCLEOTIDE SEQUENCE</scope>
</reference>
<organism evidence="1 2">
    <name type="scientific">Gomphillus americanus</name>
    <dbReference type="NCBI Taxonomy" id="1940652"/>
    <lineage>
        <taxon>Eukaryota</taxon>
        <taxon>Fungi</taxon>
        <taxon>Dikarya</taxon>
        <taxon>Ascomycota</taxon>
        <taxon>Pezizomycotina</taxon>
        <taxon>Lecanoromycetes</taxon>
        <taxon>OSLEUM clade</taxon>
        <taxon>Ostropomycetidae</taxon>
        <taxon>Ostropales</taxon>
        <taxon>Graphidaceae</taxon>
        <taxon>Gomphilloideae</taxon>
        <taxon>Gomphillus</taxon>
    </lineage>
</organism>
<comment type="caution">
    <text evidence="1">The sequence shown here is derived from an EMBL/GenBank/DDBJ whole genome shotgun (WGS) entry which is preliminary data.</text>
</comment>
<dbReference type="EMBL" id="CAJPDQ010000030">
    <property type="protein sequence ID" value="CAF9928773.1"/>
    <property type="molecule type" value="Genomic_DNA"/>
</dbReference>
<proteinExistence type="predicted"/>
<dbReference type="SUPFAM" id="SSF52833">
    <property type="entry name" value="Thioredoxin-like"/>
    <property type="match status" value="1"/>
</dbReference>
<gene>
    <name evidence="1" type="ORF">GOMPHAMPRED_005236</name>
</gene>
<name>A0A8H3FQ58_9LECA</name>
<dbReference type="OrthoDB" id="3503208at2759"/>
<dbReference type="InterPro" id="IPR036249">
    <property type="entry name" value="Thioredoxin-like_sf"/>
</dbReference>
<sequence>MPSKVVNQEEWLQARLALLAKEEELLQLSQKVTAERASLPMTLVAESYSFTGPNGTLNLKDLFEDKHQLIMQHVMFEPDKDAGCEYCQYHLDNLPANFKHLYEANTMYVIVTRAPYEKMAAFYKDKLGSQVPYYSSFGSKFNYDYNVTLDPDVKKPVYNFKETNRKGEQPGLSVFYRDGDEIYHTYSSFDSNLDLLMPTAALLDLTPLGRQD</sequence>
<protein>
    <submittedName>
        <fullName evidence="1">Uncharacterized protein</fullName>
    </submittedName>
</protein>
<accession>A0A8H3FQ58</accession>
<dbReference type="Pfam" id="PF05988">
    <property type="entry name" value="DUF899"/>
    <property type="match status" value="1"/>
</dbReference>
<evidence type="ECO:0000313" key="2">
    <source>
        <dbReference type="Proteomes" id="UP000664169"/>
    </source>
</evidence>